<feature type="transmembrane region" description="Helical" evidence="2">
    <location>
        <begin position="21"/>
        <end position="40"/>
    </location>
</feature>
<proteinExistence type="predicted"/>
<evidence type="ECO:0000259" key="3">
    <source>
        <dbReference type="Pfam" id="PF13400"/>
    </source>
</evidence>
<feature type="region of interest" description="Disordered" evidence="1">
    <location>
        <begin position="310"/>
        <end position="339"/>
    </location>
</feature>
<evidence type="ECO:0000256" key="1">
    <source>
        <dbReference type="SAM" id="MobiDB-lite"/>
    </source>
</evidence>
<accession>A0ABU9C7F1</accession>
<keyword evidence="2" id="KW-0812">Transmembrane</keyword>
<name>A0ABU9C7F1_9BURK</name>
<comment type="caution">
    <text evidence="4">The sequence shown here is derived from an EMBL/GenBank/DDBJ whole genome shotgun (WGS) entry which is preliminary data.</text>
</comment>
<organism evidence="4 5">
    <name type="scientific">Ideonella margarita</name>
    <dbReference type="NCBI Taxonomy" id="2984191"/>
    <lineage>
        <taxon>Bacteria</taxon>
        <taxon>Pseudomonadati</taxon>
        <taxon>Pseudomonadota</taxon>
        <taxon>Betaproteobacteria</taxon>
        <taxon>Burkholderiales</taxon>
        <taxon>Sphaerotilaceae</taxon>
        <taxon>Ideonella</taxon>
    </lineage>
</organism>
<keyword evidence="2" id="KW-0472">Membrane</keyword>
<dbReference type="Proteomes" id="UP001379945">
    <property type="component" value="Unassembled WGS sequence"/>
</dbReference>
<sequence>MQIRTPRGQRPSRQARSHGQALIWMLGTMAASAAVLYAVFNTSQLLVGKQRTVNAADAAAIAGATVEARLLNLVAYNNRSIMANEAFLIQMISLESWLQYLRRTADNMGYVVDVLSVFVPPVAAVAKFLHQSASVAEKVHGQLVNVDNNAVLPALKVLKESAAVAHKAVLAAGGALAENAAIGVVNQNRAAFKTHADAGMTMENSVPVRALTLGLNITAFSNFTSQYKAGDRGDAANVLLASRDDFSASRPGRGWMNANFGLIGTEKNGGSQLHNFERWETQDTLEIWEKHPCKKGMCKDYIPIGWGRSNADKNGSTAGTKWSPGRSAQSLARSDATKHSNWSGVPELYDIAPKLKKAPKTDPLGLDFTVVVRRPQANTTTSESLAMGVATEAATGSSEMPQRLNDNQLTAIARARVSFERPRRGLLNDITGSSLWRSDNAKEYGSLYSPYWQARLTDMTLKQKAALLMAMGMIIPDEALYTPGGQK</sequence>
<feature type="domain" description="Putative Flp pilus-assembly TadG-like N-terminal" evidence="3">
    <location>
        <begin position="19"/>
        <end position="65"/>
    </location>
</feature>
<dbReference type="Pfam" id="PF13400">
    <property type="entry name" value="Tad"/>
    <property type="match status" value="1"/>
</dbReference>
<evidence type="ECO:0000313" key="5">
    <source>
        <dbReference type="Proteomes" id="UP001379945"/>
    </source>
</evidence>
<dbReference type="EMBL" id="JBBUTI010000006">
    <property type="protein sequence ID" value="MEK8046594.1"/>
    <property type="molecule type" value="Genomic_DNA"/>
</dbReference>
<keyword evidence="2" id="KW-1133">Transmembrane helix</keyword>
<dbReference type="InterPro" id="IPR028087">
    <property type="entry name" value="Tad_N"/>
</dbReference>
<protein>
    <submittedName>
        <fullName evidence="4">Pilus assembly protein TadG-related protein</fullName>
    </submittedName>
</protein>
<keyword evidence="5" id="KW-1185">Reference proteome</keyword>
<evidence type="ECO:0000256" key="2">
    <source>
        <dbReference type="SAM" id="Phobius"/>
    </source>
</evidence>
<dbReference type="RefSeq" id="WP_341398891.1">
    <property type="nucleotide sequence ID" value="NZ_JBBUTI010000006.1"/>
</dbReference>
<reference evidence="4 5" key="1">
    <citation type="submission" date="2024-04" db="EMBL/GenBank/DDBJ databases">
        <title>Novel species of the genus Ideonella isolated from streams.</title>
        <authorList>
            <person name="Lu H."/>
        </authorList>
    </citation>
    <scope>NUCLEOTIDE SEQUENCE [LARGE SCALE GENOMIC DNA]</scope>
    <source>
        <strain evidence="4 5">LYT19W</strain>
    </source>
</reference>
<gene>
    <name evidence="4" type="ORF">AACH00_09570</name>
</gene>
<evidence type="ECO:0000313" key="4">
    <source>
        <dbReference type="EMBL" id="MEK8046594.1"/>
    </source>
</evidence>
<feature type="compositionally biased region" description="Polar residues" evidence="1">
    <location>
        <begin position="312"/>
        <end position="332"/>
    </location>
</feature>